<keyword evidence="3" id="KW-1185">Reference proteome</keyword>
<dbReference type="EMBL" id="CP091508">
    <property type="protein sequence ID" value="UOO81196.1"/>
    <property type="molecule type" value="Genomic_DNA"/>
</dbReference>
<evidence type="ECO:0000313" key="2">
    <source>
        <dbReference type="EMBL" id="UOO81196.1"/>
    </source>
</evidence>
<reference evidence="2 3" key="1">
    <citation type="journal article" date="2022" name="Res Sq">
        <title>Evolution of multicellular longitudinally dividing oral cavity symbionts (Neisseriaceae).</title>
        <authorList>
            <person name="Nyongesa S."/>
            <person name="Weber P."/>
            <person name="Bernet E."/>
            <person name="Pullido F."/>
            <person name="Nieckarz M."/>
            <person name="Delaby M."/>
            <person name="Nieves C."/>
            <person name="Viehboeck T."/>
            <person name="Krause N."/>
            <person name="Rivera-Millot A."/>
            <person name="Nakamura A."/>
            <person name="Vischer N."/>
            <person name="VanNieuwenhze M."/>
            <person name="Brun Y."/>
            <person name="Cava F."/>
            <person name="Bulgheresi S."/>
            <person name="Veyrier F."/>
        </authorList>
    </citation>
    <scope>NUCLEOTIDE SEQUENCE [LARGE SCALE GENOMIC DNA]</scope>
    <source>
        <strain evidence="2 3">CCUG 63373m</strain>
    </source>
</reference>
<feature type="chain" id="PRO_5046288704" description="Lipoprotein" evidence="1">
    <location>
        <begin position="25"/>
        <end position="215"/>
    </location>
</feature>
<evidence type="ECO:0000256" key="1">
    <source>
        <dbReference type="SAM" id="SignalP"/>
    </source>
</evidence>
<organism evidence="2 3">
    <name type="scientific">Uruburuella testudinis</name>
    <dbReference type="NCBI Taxonomy" id="1282863"/>
    <lineage>
        <taxon>Bacteria</taxon>
        <taxon>Pseudomonadati</taxon>
        <taxon>Pseudomonadota</taxon>
        <taxon>Betaproteobacteria</taxon>
        <taxon>Neisseriales</taxon>
        <taxon>Neisseriaceae</taxon>
        <taxon>Uruburuella</taxon>
    </lineage>
</organism>
<evidence type="ECO:0000313" key="3">
    <source>
        <dbReference type="Proteomes" id="UP000829817"/>
    </source>
</evidence>
<name>A0ABY4DQ76_9NEIS</name>
<keyword evidence="1" id="KW-0732">Signal</keyword>
<feature type="signal peptide" evidence="1">
    <location>
        <begin position="1"/>
        <end position="24"/>
    </location>
</feature>
<proteinExistence type="predicted"/>
<gene>
    <name evidence="2" type="ORF">LVJ83_09470</name>
</gene>
<sequence>MNRTSFTALTAALLLAACSGGNEAGKSTFKKAIDQYAEQHGVCLPLALNVQNPQGFEARAHVTLGEALIRMAETDTHGNKINREAHSQIELLEDQGFYKQADTETLPQPDQKDIKIRRYELTDKGAAQTLESPHGPLFCIGTQEVEKINWFTEPAPANGITVSKVSYQAKFKPERWAEKLLKKGGAEWANIESTRTQTATLVQTNEGWRDIRELR</sequence>
<dbReference type="RefSeq" id="WP_244784260.1">
    <property type="nucleotide sequence ID" value="NZ_CP091508.1"/>
</dbReference>
<dbReference type="PROSITE" id="PS51257">
    <property type="entry name" value="PROKAR_LIPOPROTEIN"/>
    <property type="match status" value="1"/>
</dbReference>
<dbReference type="Proteomes" id="UP000829817">
    <property type="component" value="Chromosome"/>
</dbReference>
<accession>A0ABY4DQ76</accession>
<evidence type="ECO:0008006" key="4">
    <source>
        <dbReference type="Google" id="ProtNLM"/>
    </source>
</evidence>
<protein>
    <recommendedName>
        <fullName evidence="4">Lipoprotein</fullName>
    </recommendedName>
</protein>